<keyword evidence="4" id="KW-0597">Phosphoprotein</keyword>
<dbReference type="SMART" id="SM00387">
    <property type="entry name" value="HATPase_c"/>
    <property type="match status" value="1"/>
</dbReference>
<evidence type="ECO:0000256" key="1">
    <source>
        <dbReference type="ARBA" id="ARBA00000085"/>
    </source>
</evidence>
<evidence type="ECO:0000256" key="2">
    <source>
        <dbReference type="ARBA" id="ARBA00004370"/>
    </source>
</evidence>
<dbReference type="Pfam" id="PF02518">
    <property type="entry name" value="HATPase_c"/>
    <property type="match status" value="1"/>
</dbReference>
<reference evidence="16 17" key="2">
    <citation type="journal article" date="2019" name="Nat. Microbiol.">
        <title>Genomic variation and strain-specific functional adaptation in the human gut microbiome during early life.</title>
        <authorList>
            <person name="Vatanen T."/>
            <person name="Plichta D.R."/>
            <person name="Somani J."/>
            <person name="Munch P.C."/>
            <person name="Arthur T.D."/>
            <person name="Hall A.B."/>
            <person name="Rudolf S."/>
            <person name="Oakeley E.J."/>
            <person name="Ke X."/>
            <person name="Young R.A."/>
            <person name="Haiser H.J."/>
            <person name="Kolde R."/>
            <person name="Yassour M."/>
            <person name="Luopajarvi K."/>
            <person name="Siljander H."/>
            <person name="Virtanen S.M."/>
            <person name="Ilonen J."/>
            <person name="Uibo R."/>
            <person name="Tillmann V."/>
            <person name="Mokurov S."/>
            <person name="Dorshakova N."/>
            <person name="Porter J.A."/>
            <person name="McHardy A.C."/>
            <person name="Lahdesmaki H."/>
            <person name="Vlamakis H."/>
            <person name="Huttenhower C."/>
            <person name="Knip M."/>
            <person name="Xavier R.J."/>
        </authorList>
    </citation>
    <scope>NUCLEOTIDE SEQUENCE [LARGE SCALE GENOMIC DNA]</scope>
    <source>
        <strain evidence="16 17">RJX1047</strain>
    </source>
</reference>
<dbReference type="GO" id="GO:0016020">
    <property type="term" value="C:membrane"/>
    <property type="evidence" value="ECO:0007669"/>
    <property type="project" value="UniProtKB-SubCell"/>
</dbReference>
<dbReference type="InterPro" id="IPR036097">
    <property type="entry name" value="HisK_dim/P_sf"/>
</dbReference>
<dbReference type="eggNOG" id="COG2205">
    <property type="taxonomic scope" value="Bacteria"/>
</dbReference>
<evidence type="ECO:0000259" key="14">
    <source>
        <dbReference type="PROSITE" id="PS50109"/>
    </source>
</evidence>
<keyword evidence="7" id="KW-0547">Nucleotide-binding</keyword>
<dbReference type="InterPro" id="IPR003661">
    <property type="entry name" value="HisK_dim/P_dom"/>
</dbReference>
<dbReference type="AlphaFoldDB" id="A0A076IM68"/>
<reference evidence="15 18" key="1">
    <citation type="journal article" date="2019" name="Nat. Med.">
        <title>A library of human gut bacterial isolates paired with longitudinal multiomics data enables mechanistic microbiome research.</title>
        <authorList>
            <person name="Poyet M."/>
            <person name="Groussin M."/>
            <person name="Gibbons S.M."/>
            <person name="Avila-Pacheco J."/>
            <person name="Jiang X."/>
            <person name="Kearney S.M."/>
            <person name="Perrotta A.R."/>
            <person name="Berdy B."/>
            <person name="Zhao S."/>
            <person name="Lieberman T.D."/>
            <person name="Swanson P.K."/>
            <person name="Smith M."/>
            <person name="Roesemann S."/>
            <person name="Alexander J.E."/>
            <person name="Rich S.A."/>
            <person name="Livny J."/>
            <person name="Vlamakis H."/>
            <person name="Clish C."/>
            <person name="Bullock K."/>
            <person name="Deik A."/>
            <person name="Scott J."/>
            <person name="Pierce K.A."/>
            <person name="Xavier R.J."/>
            <person name="Alm E.J."/>
        </authorList>
    </citation>
    <scope>NUCLEOTIDE SEQUENCE [LARGE SCALE GENOMIC DNA]</scope>
    <source>
        <strain evidence="15 18">BIOML-A5</strain>
    </source>
</reference>
<evidence type="ECO:0000313" key="18">
    <source>
        <dbReference type="Proteomes" id="UP000347681"/>
    </source>
</evidence>
<keyword evidence="12 13" id="KW-0472">Membrane</keyword>
<proteinExistence type="predicted"/>
<dbReference type="PANTHER" id="PTHR43711:SF1">
    <property type="entry name" value="HISTIDINE KINASE 1"/>
    <property type="match status" value="1"/>
</dbReference>
<dbReference type="Gene3D" id="1.10.287.130">
    <property type="match status" value="1"/>
</dbReference>
<evidence type="ECO:0000313" key="17">
    <source>
        <dbReference type="Proteomes" id="UP000294527"/>
    </source>
</evidence>
<dbReference type="InterPro" id="IPR005467">
    <property type="entry name" value="His_kinase_dom"/>
</dbReference>
<evidence type="ECO:0000313" key="16">
    <source>
        <dbReference type="EMBL" id="TDA76294.1"/>
    </source>
</evidence>
<evidence type="ECO:0000256" key="5">
    <source>
        <dbReference type="ARBA" id="ARBA00022679"/>
    </source>
</evidence>
<evidence type="ECO:0000256" key="11">
    <source>
        <dbReference type="ARBA" id="ARBA00023012"/>
    </source>
</evidence>
<keyword evidence="6 13" id="KW-0812">Transmembrane</keyword>
<comment type="catalytic activity">
    <reaction evidence="1">
        <text>ATP + protein L-histidine = ADP + protein N-phospho-L-histidine.</text>
        <dbReference type="EC" id="2.7.13.3"/>
    </reaction>
</comment>
<dbReference type="PRINTS" id="PR00344">
    <property type="entry name" value="BCTRLSENSOR"/>
</dbReference>
<accession>A0A076IM68</accession>
<dbReference type="FunFam" id="1.10.287.130:FF:000004">
    <property type="entry name" value="Ethylene receptor 1"/>
    <property type="match status" value="1"/>
</dbReference>
<dbReference type="RefSeq" id="WP_007843842.1">
    <property type="nucleotide sequence ID" value="NZ_BAABYF010000001.1"/>
</dbReference>
<dbReference type="KEGG" id="bdo:EL88_06910"/>
<dbReference type="GO" id="GO:0005524">
    <property type="term" value="F:ATP binding"/>
    <property type="evidence" value="ECO:0007669"/>
    <property type="project" value="UniProtKB-KW"/>
</dbReference>
<feature type="transmembrane region" description="Helical" evidence="13">
    <location>
        <begin position="34"/>
        <end position="52"/>
    </location>
</feature>
<gene>
    <name evidence="16" type="ORF">E1I98_07955</name>
    <name evidence="15" type="ORF">F2Y61_05075</name>
</gene>
<dbReference type="Proteomes" id="UP000294527">
    <property type="component" value="Unassembled WGS sequence"/>
</dbReference>
<evidence type="ECO:0000256" key="7">
    <source>
        <dbReference type="ARBA" id="ARBA00022741"/>
    </source>
</evidence>
<comment type="subcellular location">
    <subcellularLocation>
        <location evidence="2">Membrane</location>
    </subcellularLocation>
</comment>
<evidence type="ECO:0000256" key="12">
    <source>
        <dbReference type="ARBA" id="ARBA00023136"/>
    </source>
</evidence>
<evidence type="ECO:0000256" key="9">
    <source>
        <dbReference type="ARBA" id="ARBA00022840"/>
    </source>
</evidence>
<protein>
    <recommendedName>
        <fullName evidence="3">histidine kinase</fullName>
        <ecNumber evidence="3">2.7.13.3</ecNumber>
    </recommendedName>
</protein>
<feature type="domain" description="Histidine kinase" evidence="14">
    <location>
        <begin position="452"/>
        <end position="665"/>
    </location>
</feature>
<sequence>MPIGCVLFLFYYLCSEFLEIILKEMRGLAIIFRFFMLLVLLLPVVALCPVKAETTPEGPILIVTSYNPETRSISDNLSAFMDEYRQRGGKYTPIIESMNCKNLSEAYLWKSRMASILGKYKGKNRPSLVILLGQEAWSAYISQDTEIAKKTPSICGMVSVNGLVLPDDSIDTRVWEPESKNIYTDFGDYNIVAGYVYEYDVDKNIELMRRFYPDMRRVAFISDNTYGGLSMQALVKKEMEKYPDLETIWLDGRTETFMEVSERMRRLPQNTCVLLGTWRVDCTESYVIGNTTYMLRDANPTLPVFTIASVGLGHWALGGYTPEYHAVGKNIGAVTYDFLDKGDREGVDLVTIPGNYTFDIKRLHEFKLDSLNLPQGAVLVNKTPSLYEQYKYWVIGVVSAFMFLIACFLIAIYYIIRINHLKHHLEVSGEELLVAKEKAEESNRLKTAFLANMSHEIRTPLNAIVGFSSVLVSDDSSPAEKAQYCDIIQKNSDLLLHLINDILDISRMESGKIKFVWEECDVVELCQTALSTAEYGRKTSALFLFETPVASLVIKTDAQRLKQVLINLLSNAAKFTPSGSIKLAIAIDKQHQQLELSVSDTGCGIPSDKSDRVFERFEKLNEYSQGTGLGLAISRLIVENLGGKIWVDKDYTEGARFVFTHPLTKKEKE</sequence>
<keyword evidence="10 13" id="KW-1133">Transmembrane helix</keyword>
<organism evidence="16 17">
    <name type="scientific">Phocaeicola dorei</name>
    <dbReference type="NCBI Taxonomy" id="357276"/>
    <lineage>
        <taxon>Bacteria</taxon>
        <taxon>Pseudomonadati</taxon>
        <taxon>Bacteroidota</taxon>
        <taxon>Bacteroidia</taxon>
        <taxon>Bacteroidales</taxon>
        <taxon>Bacteroidaceae</taxon>
        <taxon>Phocaeicola</taxon>
    </lineage>
</organism>
<dbReference type="EMBL" id="VVZB01000002">
    <property type="protein sequence ID" value="KAA5385212.1"/>
    <property type="molecule type" value="Genomic_DNA"/>
</dbReference>
<evidence type="ECO:0000256" key="4">
    <source>
        <dbReference type="ARBA" id="ARBA00022553"/>
    </source>
</evidence>
<evidence type="ECO:0000256" key="10">
    <source>
        <dbReference type="ARBA" id="ARBA00022989"/>
    </source>
</evidence>
<dbReference type="InterPro" id="IPR036890">
    <property type="entry name" value="HATPase_C_sf"/>
</dbReference>
<dbReference type="EC" id="2.7.13.3" evidence="3"/>
<dbReference type="CDD" id="cd00082">
    <property type="entry name" value="HisKA"/>
    <property type="match status" value="1"/>
</dbReference>
<evidence type="ECO:0000256" key="8">
    <source>
        <dbReference type="ARBA" id="ARBA00022777"/>
    </source>
</evidence>
<keyword evidence="5" id="KW-0808">Transferase</keyword>
<evidence type="ECO:0000256" key="3">
    <source>
        <dbReference type="ARBA" id="ARBA00012438"/>
    </source>
</evidence>
<dbReference type="SUPFAM" id="SSF47384">
    <property type="entry name" value="Homodimeric domain of signal transducing histidine kinase"/>
    <property type="match status" value="1"/>
</dbReference>
<dbReference type="Pfam" id="PF00512">
    <property type="entry name" value="HisKA"/>
    <property type="match status" value="1"/>
</dbReference>
<dbReference type="SMART" id="SM00388">
    <property type="entry name" value="HisKA"/>
    <property type="match status" value="1"/>
</dbReference>
<feature type="transmembrane region" description="Helical" evidence="13">
    <location>
        <begin position="392"/>
        <end position="416"/>
    </location>
</feature>
<name>A0A076IM68_9BACT</name>
<dbReference type="Gene3D" id="3.30.565.10">
    <property type="entry name" value="Histidine kinase-like ATPase, C-terminal domain"/>
    <property type="match status" value="1"/>
</dbReference>
<dbReference type="Proteomes" id="UP000347681">
    <property type="component" value="Unassembled WGS sequence"/>
</dbReference>
<comment type="caution">
    <text evidence="16">The sequence shown here is derived from an EMBL/GenBank/DDBJ whole genome shotgun (WGS) entry which is preliminary data.</text>
</comment>
<dbReference type="InterPro" id="IPR004358">
    <property type="entry name" value="Sig_transdc_His_kin-like_C"/>
</dbReference>
<dbReference type="PROSITE" id="PS50109">
    <property type="entry name" value="HIS_KIN"/>
    <property type="match status" value="1"/>
</dbReference>
<dbReference type="InterPro" id="IPR003594">
    <property type="entry name" value="HATPase_dom"/>
</dbReference>
<keyword evidence="8 16" id="KW-0418">Kinase</keyword>
<dbReference type="InterPro" id="IPR050736">
    <property type="entry name" value="Sensor_HK_Regulatory"/>
</dbReference>
<dbReference type="EMBL" id="SLTU01000001">
    <property type="protein sequence ID" value="TDA76294.1"/>
    <property type="molecule type" value="Genomic_DNA"/>
</dbReference>
<dbReference type="GO" id="GO:0000155">
    <property type="term" value="F:phosphorelay sensor kinase activity"/>
    <property type="evidence" value="ECO:0007669"/>
    <property type="project" value="InterPro"/>
</dbReference>
<evidence type="ECO:0000256" key="13">
    <source>
        <dbReference type="SAM" id="Phobius"/>
    </source>
</evidence>
<evidence type="ECO:0000313" key="15">
    <source>
        <dbReference type="EMBL" id="KAA5385212.1"/>
    </source>
</evidence>
<dbReference type="SUPFAM" id="SSF55874">
    <property type="entry name" value="ATPase domain of HSP90 chaperone/DNA topoisomerase II/histidine kinase"/>
    <property type="match status" value="1"/>
</dbReference>
<dbReference type="PANTHER" id="PTHR43711">
    <property type="entry name" value="TWO-COMPONENT HISTIDINE KINASE"/>
    <property type="match status" value="1"/>
</dbReference>
<keyword evidence="9" id="KW-0067">ATP-binding</keyword>
<keyword evidence="11" id="KW-0902">Two-component regulatory system</keyword>
<evidence type="ECO:0000256" key="6">
    <source>
        <dbReference type="ARBA" id="ARBA00022692"/>
    </source>
</evidence>